<dbReference type="Gene3D" id="1.10.10.10">
    <property type="entry name" value="Winged helix-like DNA-binding domain superfamily/Winged helix DNA-binding domain"/>
    <property type="match status" value="1"/>
</dbReference>
<dbReference type="Pfam" id="PF00392">
    <property type="entry name" value="GntR"/>
    <property type="match status" value="1"/>
</dbReference>
<organism evidence="5 6">
    <name type="scientific">Curtobacterium oceanosedimentum</name>
    <dbReference type="NCBI Taxonomy" id="465820"/>
    <lineage>
        <taxon>Bacteria</taxon>
        <taxon>Bacillati</taxon>
        <taxon>Actinomycetota</taxon>
        <taxon>Actinomycetes</taxon>
        <taxon>Micrococcales</taxon>
        <taxon>Microbacteriaceae</taxon>
        <taxon>Curtobacterium</taxon>
    </lineage>
</organism>
<dbReference type="EMBL" id="LDRC01000018">
    <property type="protein sequence ID" value="KTR53103.1"/>
    <property type="molecule type" value="Genomic_DNA"/>
</dbReference>
<dbReference type="SMART" id="SM00895">
    <property type="entry name" value="FCD"/>
    <property type="match status" value="1"/>
</dbReference>
<feature type="domain" description="HTH gntR-type" evidence="4">
    <location>
        <begin position="2"/>
        <end position="69"/>
    </location>
</feature>
<dbReference type="InterPro" id="IPR036388">
    <property type="entry name" value="WH-like_DNA-bd_sf"/>
</dbReference>
<dbReference type="InterPro" id="IPR008920">
    <property type="entry name" value="TF_FadR/GntR_C"/>
</dbReference>
<evidence type="ECO:0000313" key="5">
    <source>
        <dbReference type="EMBL" id="KTR53103.1"/>
    </source>
</evidence>
<dbReference type="SUPFAM" id="SSF46785">
    <property type="entry name" value="Winged helix' DNA-binding domain"/>
    <property type="match status" value="1"/>
</dbReference>
<keyword evidence="1" id="KW-0805">Transcription regulation</keyword>
<name>A0A147DSV0_9MICO</name>
<dbReference type="PROSITE" id="PS50949">
    <property type="entry name" value="HTH_GNTR"/>
    <property type="match status" value="1"/>
</dbReference>
<dbReference type="OrthoDB" id="4164516at2"/>
<dbReference type="Proteomes" id="UP000072763">
    <property type="component" value="Unassembled WGS sequence"/>
</dbReference>
<evidence type="ECO:0000313" key="6">
    <source>
        <dbReference type="Proteomes" id="UP000072763"/>
    </source>
</evidence>
<accession>A0A147DSV0</accession>
<keyword evidence="3" id="KW-0804">Transcription</keyword>
<evidence type="ECO:0000256" key="2">
    <source>
        <dbReference type="ARBA" id="ARBA00023125"/>
    </source>
</evidence>
<dbReference type="PANTHER" id="PTHR43537">
    <property type="entry name" value="TRANSCRIPTIONAL REGULATOR, GNTR FAMILY"/>
    <property type="match status" value="1"/>
</dbReference>
<dbReference type="AlphaFoldDB" id="A0A147DSV0"/>
<reference evidence="5 6" key="1">
    <citation type="journal article" date="2016" name="Front. Microbiol.">
        <title>Genomic Resource of Rice Seed Associated Bacteria.</title>
        <authorList>
            <person name="Midha S."/>
            <person name="Bansal K."/>
            <person name="Sharma S."/>
            <person name="Kumar N."/>
            <person name="Patil P.P."/>
            <person name="Chaudhry V."/>
            <person name="Patil P.B."/>
        </authorList>
    </citation>
    <scope>NUCLEOTIDE SEQUENCE [LARGE SCALE GENOMIC DNA]</scope>
    <source>
        <strain evidence="5 6">NS359</strain>
    </source>
</reference>
<proteinExistence type="predicted"/>
<evidence type="ECO:0000259" key="4">
    <source>
        <dbReference type="PROSITE" id="PS50949"/>
    </source>
</evidence>
<dbReference type="GO" id="GO:0003700">
    <property type="term" value="F:DNA-binding transcription factor activity"/>
    <property type="evidence" value="ECO:0007669"/>
    <property type="project" value="InterPro"/>
</dbReference>
<evidence type="ECO:0000256" key="1">
    <source>
        <dbReference type="ARBA" id="ARBA00023015"/>
    </source>
</evidence>
<sequence length="228" mass="24799">MTSAFDRVLDGIGTAVVTGTFAPGSRRSTDDLVAWSGASRSIVREAVRVLVALGMLRARPRVGVVVAHPADWDVLDPRVVRWRLQGPDAARVSAELRELRTAVEPEAAAAAARRAPLDECAARREALLATADELASAAAEDRRLDFTIADIRLHALVLDLSGNALYRRLHRVVGEALRERGSIRPDRHDVGLHRTLAQAVAGGRPDEAADVMREIVRRTEHRPDPDLG</sequence>
<dbReference type="PATRIC" id="fig|465820.4.peg.828"/>
<dbReference type="RefSeq" id="WP_058749095.1">
    <property type="nucleotide sequence ID" value="NZ_LDRC01000018.1"/>
</dbReference>
<dbReference type="Gene3D" id="1.20.120.530">
    <property type="entry name" value="GntR ligand-binding domain-like"/>
    <property type="match status" value="1"/>
</dbReference>
<evidence type="ECO:0000256" key="3">
    <source>
        <dbReference type="ARBA" id="ARBA00023163"/>
    </source>
</evidence>
<dbReference type="SUPFAM" id="SSF48008">
    <property type="entry name" value="GntR ligand-binding domain-like"/>
    <property type="match status" value="1"/>
</dbReference>
<keyword evidence="2" id="KW-0238">DNA-binding</keyword>
<dbReference type="Pfam" id="PF07729">
    <property type="entry name" value="FCD"/>
    <property type="match status" value="1"/>
</dbReference>
<dbReference type="GO" id="GO:0003677">
    <property type="term" value="F:DNA binding"/>
    <property type="evidence" value="ECO:0007669"/>
    <property type="project" value="UniProtKB-KW"/>
</dbReference>
<protein>
    <recommendedName>
        <fullName evidence="4">HTH gntR-type domain-containing protein</fullName>
    </recommendedName>
</protein>
<dbReference type="STRING" id="465820.NS263_01285"/>
<gene>
    <name evidence="5" type="ORF">NS359_04130</name>
</gene>
<comment type="caution">
    <text evidence="5">The sequence shown here is derived from an EMBL/GenBank/DDBJ whole genome shotgun (WGS) entry which is preliminary data.</text>
</comment>
<dbReference type="InterPro" id="IPR011711">
    <property type="entry name" value="GntR_C"/>
</dbReference>
<dbReference type="InterPro" id="IPR000524">
    <property type="entry name" value="Tscrpt_reg_HTH_GntR"/>
</dbReference>
<dbReference type="InterPro" id="IPR036390">
    <property type="entry name" value="WH_DNA-bd_sf"/>
</dbReference>
<dbReference type="PANTHER" id="PTHR43537:SF44">
    <property type="entry name" value="GNTR FAMILY REGULATORY PROTEIN"/>
    <property type="match status" value="1"/>
</dbReference>